<gene>
    <name evidence="1" type="ORF">B0I29_111197</name>
</gene>
<accession>A0A327Z8A3</accession>
<protein>
    <submittedName>
        <fullName evidence="1">Uncharacterized protein</fullName>
    </submittedName>
</protein>
<organism evidence="1 2">
    <name type="scientific">Actinoplanes lutulentus</name>
    <dbReference type="NCBI Taxonomy" id="1287878"/>
    <lineage>
        <taxon>Bacteria</taxon>
        <taxon>Bacillati</taxon>
        <taxon>Actinomycetota</taxon>
        <taxon>Actinomycetes</taxon>
        <taxon>Micromonosporales</taxon>
        <taxon>Micromonosporaceae</taxon>
        <taxon>Actinoplanes</taxon>
    </lineage>
</organism>
<evidence type="ECO:0000313" key="1">
    <source>
        <dbReference type="EMBL" id="RAK34595.1"/>
    </source>
</evidence>
<name>A0A327Z8A3_9ACTN</name>
<reference evidence="1 2" key="1">
    <citation type="submission" date="2018-06" db="EMBL/GenBank/DDBJ databases">
        <title>Genomic Encyclopedia of Type Strains, Phase III (KMG-III): the genomes of soil and plant-associated and newly described type strains.</title>
        <authorList>
            <person name="Whitman W."/>
        </authorList>
    </citation>
    <scope>NUCLEOTIDE SEQUENCE [LARGE SCALE GENOMIC DNA]</scope>
    <source>
        <strain evidence="1 2">CGMCC 4.7090</strain>
    </source>
</reference>
<dbReference type="Proteomes" id="UP000249341">
    <property type="component" value="Unassembled WGS sequence"/>
</dbReference>
<evidence type="ECO:0000313" key="2">
    <source>
        <dbReference type="Proteomes" id="UP000249341"/>
    </source>
</evidence>
<dbReference type="RefSeq" id="WP_111651250.1">
    <property type="nucleotide sequence ID" value="NZ_QLMJ01000011.1"/>
</dbReference>
<sequence>MEQDTSAQRSMTDVLAELGVTVTAEGKARARARLQEADARRDHTTRAAFLAEIRSRPAAA</sequence>
<proteinExistence type="predicted"/>
<comment type="caution">
    <text evidence="1">The sequence shown here is derived from an EMBL/GenBank/DDBJ whole genome shotgun (WGS) entry which is preliminary data.</text>
</comment>
<dbReference type="EMBL" id="QLMJ01000011">
    <property type="protein sequence ID" value="RAK34595.1"/>
    <property type="molecule type" value="Genomic_DNA"/>
</dbReference>
<keyword evidence="2" id="KW-1185">Reference proteome</keyword>
<dbReference type="AlphaFoldDB" id="A0A327Z8A3"/>